<name>A0ABS0DY56_9GAMM</name>
<evidence type="ECO:0000313" key="2">
    <source>
        <dbReference type="Proteomes" id="UP000600307"/>
    </source>
</evidence>
<proteinExistence type="predicted"/>
<dbReference type="RefSeq" id="WP_195818245.1">
    <property type="nucleotide sequence ID" value="NZ_JADOBH010000010.1"/>
</dbReference>
<organism evidence="1 2">
    <name type="scientific">Rahnella victoriana</name>
    <dbReference type="NCBI Taxonomy" id="1510570"/>
    <lineage>
        <taxon>Bacteria</taxon>
        <taxon>Pseudomonadati</taxon>
        <taxon>Pseudomonadota</taxon>
        <taxon>Gammaproteobacteria</taxon>
        <taxon>Enterobacterales</taxon>
        <taxon>Yersiniaceae</taxon>
        <taxon>Rahnella</taxon>
    </lineage>
</organism>
<protein>
    <submittedName>
        <fullName evidence="1">Uncharacterized protein</fullName>
    </submittedName>
</protein>
<dbReference type="EMBL" id="JADOBH010000010">
    <property type="protein sequence ID" value="MBF7958769.1"/>
    <property type="molecule type" value="Genomic_DNA"/>
</dbReference>
<dbReference type="Proteomes" id="UP000600307">
    <property type="component" value="Unassembled WGS sequence"/>
</dbReference>
<comment type="caution">
    <text evidence="1">The sequence shown here is derived from an EMBL/GenBank/DDBJ whole genome shotgun (WGS) entry which is preliminary data.</text>
</comment>
<accession>A0ABS0DY56</accession>
<keyword evidence="2" id="KW-1185">Reference proteome</keyword>
<evidence type="ECO:0000313" key="1">
    <source>
        <dbReference type="EMBL" id="MBF7958769.1"/>
    </source>
</evidence>
<reference evidence="1 2" key="1">
    <citation type="submission" date="2020-11" db="EMBL/GenBank/DDBJ databases">
        <title>Taxonomic investigation of Rahnella spp.</title>
        <authorList>
            <person name="Lee S.D."/>
        </authorList>
    </citation>
    <scope>NUCLEOTIDE SEQUENCE [LARGE SCALE GENOMIC DNA]</scope>
    <source>
        <strain evidence="1 2">SAP-10</strain>
    </source>
</reference>
<gene>
    <name evidence="1" type="ORF">IV431_24795</name>
</gene>
<sequence length="68" mass="7470">MNNRTALISPLTRASLFLPYLKGMGFPRKALVILGAMEKLFGNKLPEKSFESLKDNGSAYLVQKPADA</sequence>